<keyword evidence="3 7" id="KW-1133">Transmembrane helix</keyword>
<evidence type="ECO:0000256" key="1">
    <source>
        <dbReference type="ARBA" id="ARBA00004141"/>
    </source>
</evidence>
<feature type="transmembrane region" description="Helical" evidence="7">
    <location>
        <begin position="156"/>
        <end position="186"/>
    </location>
</feature>
<comment type="caution">
    <text evidence="9">The sequence shown here is derived from an EMBL/GenBank/DDBJ whole genome shotgun (WGS) entry which is preliminary data.</text>
</comment>
<evidence type="ECO:0000313" key="10">
    <source>
        <dbReference type="Proteomes" id="UP001201980"/>
    </source>
</evidence>
<dbReference type="EMBL" id="JAKWBI020000096">
    <property type="protein sequence ID" value="KAJ2902909.1"/>
    <property type="molecule type" value="Genomic_DNA"/>
</dbReference>
<accession>A0AAD5WUY5</accession>
<feature type="region of interest" description="Disordered" evidence="6">
    <location>
        <begin position="447"/>
        <end position="471"/>
    </location>
</feature>
<keyword evidence="10" id="KW-1185">Reference proteome</keyword>
<feature type="compositionally biased region" description="Acidic residues" evidence="6">
    <location>
        <begin position="374"/>
        <end position="383"/>
    </location>
</feature>
<reference evidence="9" key="1">
    <citation type="submission" date="2022-07" db="EMBL/GenBank/DDBJ databases">
        <title>Draft genome sequence of Zalerion maritima ATCC 34329, a (micro)plastics degrading marine fungus.</title>
        <authorList>
            <person name="Paco A."/>
            <person name="Goncalves M.F.M."/>
            <person name="Rocha-Santos T.A.P."/>
            <person name="Alves A."/>
        </authorList>
    </citation>
    <scope>NUCLEOTIDE SEQUENCE</scope>
    <source>
        <strain evidence="9">ATCC 34329</strain>
    </source>
</reference>
<name>A0AAD5WUY5_9PEZI</name>
<evidence type="ECO:0000256" key="7">
    <source>
        <dbReference type="SAM" id="Phobius"/>
    </source>
</evidence>
<dbReference type="InterPro" id="IPR049326">
    <property type="entry name" value="Rhodopsin_dom_fungi"/>
</dbReference>
<feature type="transmembrane region" description="Helical" evidence="7">
    <location>
        <begin position="39"/>
        <end position="61"/>
    </location>
</feature>
<dbReference type="PANTHER" id="PTHR33048:SF47">
    <property type="entry name" value="INTEGRAL MEMBRANE PROTEIN-RELATED"/>
    <property type="match status" value="1"/>
</dbReference>
<feature type="domain" description="Rhodopsin" evidence="8">
    <location>
        <begin position="58"/>
        <end position="305"/>
    </location>
</feature>
<gene>
    <name evidence="9" type="ORF">MKZ38_010640</name>
</gene>
<sequence length="471" mass="52125">MAPTGDIAMLANKMSSNDFGQPPAHSIDIEYMDVNRGPILVGISIGLAVTTTLILGGRFYAKRFGGAPLGLDDVFLTAAYIVNLGMCALGIIMTKVGGVGRHIEAVEAKYPEQTVGWAKTILAFEIIYFTSAALPKMAIVFLYLRIFNWRGLMRNLAILLLVIIASTGVSLIITACLQCQPIAYWWDSSIEGGHCLNVQRFFHVQCIPGIILDLFIMALPVHTVWNLKLPVYKRIALLVIFLVATPIYPKFSGIVAAILRAVAFFDTSAFNDRTYASVTLIGWSIVETSTYIITASLPSLRPLIAHYTPRWLKDMVRKTISHASDSLTKHYHTRRDDDDEVQLTARSRKHNRQSQHPRTLNAKTSNAGMSASMEDAESTELDEWPSPVHKRAGSTGTMAMAGRGAAFPRSEEFWSNHGTKTVVRNSGIHVKEDIWEQDGIKVQTEVKIERSRSIPSLKRHGRSGSESPSRV</sequence>
<evidence type="ECO:0000313" key="9">
    <source>
        <dbReference type="EMBL" id="KAJ2902909.1"/>
    </source>
</evidence>
<keyword evidence="4 7" id="KW-0472">Membrane</keyword>
<dbReference type="AlphaFoldDB" id="A0AAD5WUY5"/>
<evidence type="ECO:0000259" key="8">
    <source>
        <dbReference type="Pfam" id="PF20684"/>
    </source>
</evidence>
<evidence type="ECO:0000256" key="4">
    <source>
        <dbReference type="ARBA" id="ARBA00023136"/>
    </source>
</evidence>
<feature type="transmembrane region" description="Helical" evidence="7">
    <location>
        <begin position="201"/>
        <end position="225"/>
    </location>
</feature>
<evidence type="ECO:0000256" key="2">
    <source>
        <dbReference type="ARBA" id="ARBA00022692"/>
    </source>
</evidence>
<dbReference type="GO" id="GO:0016020">
    <property type="term" value="C:membrane"/>
    <property type="evidence" value="ECO:0007669"/>
    <property type="project" value="UniProtKB-SubCell"/>
</dbReference>
<keyword evidence="2 7" id="KW-0812">Transmembrane</keyword>
<organism evidence="9 10">
    <name type="scientific">Zalerion maritima</name>
    <dbReference type="NCBI Taxonomy" id="339359"/>
    <lineage>
        <taxon>Eukaryota</taxon>
        <taxon>Fungi</taxon>
        <taxon>Dikarya</taxon>
        <taxon>Ascomycota</taxon>
        <taxon>Pezizomycotina</taxon>
        <taxon>Sordariomycetes</taxon>
        <taxon>Lulworthiomycetidae</taxon>
        <taxon>Lulworthiales</taxon>
        <taxon>Lulworthiaceae</taxon>
        <taxon>Zalerion</taxon>
    </lineage>
</organism>
<feature type="transmembrane region" description="Helical" evidence="7">
    <location>
        <begin position="121"/>
        <end position="144"/>
    </location>
</feature>
<evidence type="ECO:0000256" key="3">
    <source>
        <dbReference type="ARBA" id="ARBA00022989"/>
    </source>
</evidence>
<feature type="compositionally biased region" description="Basic residues" evidence="6">
    <location>
        <begin position="346"/>
        <end position="355"/>
    </location>
</feature>
<feature type="transmembrane region" description="Helical" evidence="7">
    <location>
        <begin position="73"/>
        <end position="93"/>
    </location>
</feature>
<comment type="subcellular location">
    <subcellularLocation>
        <location evidence="1">Membrane</location>
        <topology evidence="1">Multi-pass membrane protein</topology>
    </subcellularLocation>
</comment>
<comment type="similarity">
    <text evidence="5">Belongs to the SAT4 family.</text>
</comment>
<dbReference type="InterPro" id="IPR052337">
    <property type="entry name" value="SAT4-like"/>
</dbReference>
<feature type="region of interest" description="Disordered" evidence="6">
    <location>
        <begin position="346"/>
        <end position="394"/>
    </location>
</feature>
<dbReference type="Proteomes" id="UP001201980">
    <property type="component" value="Unassembled WGS sequence"/>
</dbReference>
<feature type="transmembrane region" description="Helical" evidence="7">
    <location>
        <begin position="237"/>
        <end position="263"/>
    </location>
</feature>
<dbReference type="Pfam" id="PF20684">
    <property type="entry name" value="Fung_rhodopsin"/>
    <property type="match status" value="1"/>
</dbReference>
<evidence type="ECO:0000256" key="6">
    <source>
        <dbReference type="SAM" id="MobiDB-lite"/>
    </source>
</evidence>
<dbReference type="PANTHER" id="PTHR33048">
    <property type="entry name" value="PTH11-LIKE INTEGRAL MEMBRANE PROTEIN (AFU_ORTHOLOGUE AFUA_5G11245)"/>
    <property type="match status" value="1"/>
</dbReference>
<proteinExistence type="inferred from homology"/>
<evidence type="ECO:0000256" key="5">
    <source>
        <dbReference type="ARBA" id="ARBA00038359"/>
    </source>
</evidence>
<protein>
    <submittedName>
        <fullName evidence="9">Integral membrane protein</fullName>
    </submittedName>
</protein>
<feature type="compositionally biased region" description="Polar residues" evidence="6">
    <location>
        <begin position="356"/>
        <end position="369"/>
    </location>
</feature>